<feature type="compositionally biased region" description="Low complexity" evidence="1">
    <location>
        <begin position="12"/>
        <end position="48"/>
    </location>
</feature>
<organism evidence="2 3">
    <name type="scientific">Humicola insolens</name>
    <name type="common">Soft-rot fungus</name>
    <dbReference type="NCBI Taxonomy" id="85995"/>
    <lineage>
        <taxon>Eukaryota</taxon>
        <taxon>Fungi</taxon>
        <taxon>Dikarya</taxon>
        <taxon>Ascomycota</taxon>
        <taxon>Pezizomycotina</taxon>
        <taxon>Sordariomycetes</taxon>
        <taxon>Sordariomycetidae</taxon>
        <taxon>Sordariales</taxon>
        <taxon>Chaetomiaceae</taxon>
        <taxon>Mycothermus</taxon>
    </lineage>
</organism>
<feature type="compositionally biased region" description="Low complexity" evidence="1">
    <location>
        <begin position="254"/>
        <end position="264"/>
    </location>
</feature>
<reference evidence="2 3" key="1">
    <citation type="journal article" date="2024" name="Commun. Biol.">
        <title>Comparative genomic analysis of thermophilic fungi reveals convergent evolutionary adaptations and gene losses.</title>
        <authorList>
            <person name="Steindorff A.S."/>
            <person name="Aguilar-Pontes M.V."/>
            <person name="Robinson A.J."/>
            <person name="Andreopoulos B."/>
            <person name="LaButti K."/>
            <person name="Kuo A."/>
            <person name="Mondo S."/>
            <person name="Riley R."/>
            <person name="Otillar R."/>
            <person name="Haridas S."/>
            <person name="Lipzen A."/>
            <person name="Grimwood J."/>
            <person name="Schmutz J."/>
            <person name="Clum A."/>
            <person name="Reid I.D."/>
            <person name="Moisan M.C."/>
            <person name="Butler G."/>
            <person name="Nguyen T.T.M."/>
            <person name="Dewar K."/>
            <person name="Conant G."/>
            <person name="Drula E."/>
            <person name="Henrissat B."/>
            <person name="Hansel C."/>
            <person name="Singer S."/>
            <person name="Hutchinson M.I."/>
            <person name="de Vries R.P."/>
            <person name="Natvig D.O."/>
            <person name="Powell A.J."/>
            <person name="Tsang A."/>
            <person name="Grigoriev I.V."/>
        </authorList>
    </citation>
    <scope>NUCLEOTIDE SEQUENCE [LARGE SCALE GENOMIC DNA]</scope>
    <source>
        <strain evidence="2 3">CBS 620.91</strain>
    </source>
</reference>
<proteinExistence type="predicted"/>
<dbReference type="EMBL" id="JAZGSY010000242">
    <property type="protein sequence ID" value="KAL1838042.1"/>
    <property type="molecule type" value="Genomic_DNA"/>
</dbReference>
<gene>
    <name evidence="2" type="ORF">VTJ49DRAFT_3115</name>
</gene>
<evidence type="ECO:0000313" key="2">
    <source>
        <dbReference type="EMBL" id="KAL1838042.1"/>
    </source>
</evidence>
<feature type="region of interest" description="Disordered" evidence="1">
    <location>
        <begin position="240"/>
        <end position="264"/>
    </location>
</feature>
<feature type="region of interest" description="Disordered" evidence="1">
    <location>
        <begin position="1"/>
        <end position="62"/>
    </location>
</feature>
<dbReference type="PANTHER" id="PTHR41390">
    <property type="entry name" value="CHROMOSOME 7, WHOLE GENOME SHOTGUN SEQUENCE"/>
    <property type="match status" value="1"/>
</dbReference>
<accession>A0ABR3V8K6</accession>
<protein>
    <submittedName>
        <fullName evidence="2">Uncharacterized protein</fullName>
    </submittedName>
</protein>
<feature type="compositionally biased region" description="Basic and acidic residues" evidence="1">
    <location>
        <begin position="240"/>
        <end position="249"/>
    </location>
</feature>
<dbReference type="PANTHER" id="PTHR41390:SF1">
    <property type="entry name" value="NADH-UBIQUINONE OXIDOREDUCTASE 213 KDA SUBUNIT"/>
    <property type="match status" value="1"/>
</dbReference>
<dbReference type="Proteomes" id="UP001583172">
    <property type="component" value="Unassembled WGS sequence"/>
</dbReference>
<evidence type="ECO:0000256" key="1">
    <source>
        <dbReference type="SAM" id="MobiDB-lite"/>
    </source>
</evidence>
<evidence type="ECO:0000313" key="3">
    <source>
        <dbReference type="Proteomes" id="UP001583172"/>
    </source>
</evidence>
<comment type="caution">
    <text evidence="2">The sequence shown here is derived from an EMBL/GenBank/DDBJ whole genome shotgun (WGS) entry which is preliminary data.</text>
</comment>
<keyword evidence="3" id="KW-1185">Reference proteome</keyword>
<sequence>MKRIVGPRPSEETTASDAALSSTSPSTSQQTSPQPVPVPSSELPSPASTSRQRQSPPPDLLNMLAPSLKVGAAAGACGAFTGAAAGIIRSAPVVLFSGIAGVQCFTLGTSYHGARQVGLNYFKQGEEPTPREKVKASTVAGGVAGTLGGMLRGPRNIIPGALVFSLLGAGGQVIVNRREARAPAPKEETGSSTSNKWWSRWSPITRLSDEDYAAILEERILQLEADIAIVDDRIKEIRKSERHAKKDAAFPETSNSNPPSSSKA</sequence>
<name>A0ABR3V8K6_HUMIN</name>